<dbReference type="Proteomes" id="UP000827872">
    <property type="component" value="Linkage Group LG04"/>
</dbReference>
<gene>
    <name evidence="1" type="ORF">K3G42_024699</name>
</gene>
<name>A0ACB8FJS8_9SAUR</name>
<accession>A0ACB8FJS8</accession>
<sequence length="158" mass="18013">MSNNKSRSFLSIGEEEVQTQYEGESMLVPGIMQTRWPQPLHKLLQFTPKNWCAKEEPGNSHSSQESPGGHFACRTQLHAKTESLHTGQLGMRNGRENRITQAPALNHHNQAYRASQILENYEVFPGLIMFMRKSIKEEIQSFCEQQGLLPVTPLPREP</sequence>
<reference evidence="1" key="1">
    <citation type="submission" date="2021-08" db="EMBL/GenBank/DDBJ databases">
        <title>The first chromosome-level gecko genome reveals the dynamic sex chromosomes of Neotropical dwarf geckos (Sphaerodactylidae: Sphaerodactylus).</title>
        <authorList>
            <person name="Pinto B.J."/>
            <person name="Keating S.E."/>
            <person name="Gamble T."/>
        </authorList>
    </citation>
    <scope>NUCLEOTIDE SEQUENCE</scope>
    <source>
        <strain evidence="1">TG3544</strain>
    </source>
</reference>
<dbReference type="EMBL" id="CM037617">
    <property type="protein sequence ID" value="KAH8005170.1"/>
    <property type="molecule type" value="Genomic_DNA"/>
</dbReference>
<comment type="caution">
    <text evidence="1">The sequence shown here is derived from an EMBL/GenBank/DDBJ whole genome shotgun (WGS) entry which is preliminary data.</text>
</comment>
<organism evidence="1 2">
    <name type="scientific">Sphaerodactylus townsendi</name>
    <dbReference type="NCBI Taxonomy" id="933632"/>
    <lineage>
        <taxon>Eukaryota</taxon>
        <taxon>Metazoa</taxon>
        <taxon>Chordata</taxon>
        <taxon>Craniata</taxon>
        <taxon>Vertebrata</taxon>
        <taxon>Euteleostomi</taxon>
        <taxon>Lepidosauria</taxon>
        <taxon>Squamata</taxon>
        <taxon>Bifurcata</taxon>
        <taxon>Gekkota</taxon>
        <taxon>Sphaerodactylidae</taxon>
        <taxon>Sphaerodactylus</taxon>
    </lineage>
</organism>
<proteinExistence type="predicted"/>
<keyword evidence="2" id="KW-1185">Reference proteome</keyword>
<evidence type="ECO:0000313" key="2">
    <source>
        <dbReference type="Proteomes" id="UP000827872"/>
    </source>
</evidence>
<evidence type="ECO:0000313" key="1">
    <source>
        <dbReference type="EMBL" id="KAH8005170.1"/>
    </source>
</evidence>
<protein>
    <submittedName>
        <fullName evidence="1">Uncharacterized protein</fullName>
    </submittedName>
</protein>